<gene>
    <name evidence="1" type="ORF">LSAT_V11C800437410</name>
</gene>
<evidence type="ECO:0000313" key="1">
    <source>
        <dbReference type="EMBL" id="KAJ0191849.1"/>
    </source>
</evidence>
<dbReference type="Proteomes" id="UP000235145">
    <property type="component" value="Unassembled WGS sequence"/>
</dbReference>
<name>A0A9R1URA2_LACSA</name>
<dbReference type="PANTHER" id="PTHR33116">
    <property type="entry name" value="REVERSE TRANSCRIPTASE ZINC-BINDING DOMAIN-CONTAINING PROTEIN-RELATED-RELATED"/>
    <property type="match status" value="1"/>
</dbReference>
<sequence length="133" mass="15228">MEGLNIALRTACEKNIFKGVKIPHVDMTISHLFDADDTLFLCEWNEENIKNLSRILTHFHVSSELKVNVKKSRVFGIGVEPEEVERWVAPLGCKPDNLPFTYIGVPVGVNMNLKKHWKLVLDRFHSKLIMESA</sequence>
<comment type="caution">
    <text evidence="1">The sequence shown here is derived from an EMBL/GenBank/DDBJ whole genome shotgun (WGS) entry which is preliminary data.</text>
</comment>
<reference evidence="1 2" key="1">
    <citation type="journal article" date="2017" name="Nat. Commun.">
        <title>Genome assembly with in vitro proximity ligation data and whole-genome triplication in lettuce.</title>
        <authorList>
            <person name="Reyes-Chin-Wo S."/>
            <person name="Wang Z."/>
            <person name="Yang X."/>
            <person name="Kozik A."/>
            <person name="Arikit S."/>
            <person name="Song C."/>
            <person name="Xia L."/>
            <person name="Froenicke L."/>
            <person name="Lavelle D.O."/>
            <person name="Truco M.J."/>
            <person name="Xia R."/>
            <person name="Zhu S."/>
            <person name="Xu C."/>
            <person name="Xu H."/>
            <person name="Xu X."/>
            <person name="Cox K."/>
            <person name="Korf I."/>
            <person name="Meyers B.C."/>
            <person name="Michelmore R.W."/>
        </authorList>
    </citation>
    <scope>NUCLEOTIDE SEQUENCE [LARGE SCALE GENOMIC DNA]</scope>
    <source>
        <strain evidence="2">cv. Salinas</strain>
        <tissue evidence="1">Seedlings</tissue>
    </source>
</reference>
<organism evidence="1 2">
    <name type="scientific">Lactuca sativa</name>
    <name type="common">Garden lettuce</name>
    <dbReference type="NCBI Taxonomy" id="4236"/>
    <lineage>
        <taxon>Eukaryota</taxon>
        <taxon>Viridiplantae</taxon>
        <taxon>Streptophyta</taxon>
        <taxon>Embryophyta</taxon>
        <taxon>Tracheophyta</taxon>
        <taxon>Spermatophyta</taxon>
        <taxon>Magnoliopsida</taxon>
        <taxon>eudicotyledons</taxon>
        <taxon>Gunneridae</taxon>
        <taxon>Pentapetalae</taxon>
        <taxon>asterids</taxon>
        <taxon>campanulids</taxon>
        <taxon>Asterales</taxon>
        <taxon>Asteraceae</taxon>
        <taxon>Cichorioideae</taxon>
        <taxon>Cichorieae</taxon>
        <taxon>Lactucinae</taxon>
        <taxon>Lactuca</taxon>
    </lineage>
</organism>
<dbReference type="PANTHER" id="PTHR33116:SF79">
    <property type="entry name" value="REVERSE TRANSCRIPTASE DOMAIN, ZINC FINGER, CCHC-TYPE-RELATED"/>
    <property type="match status" value="1"/>
</dbReference>
<dbReference type="EMBL" id="NBSK02000008">
    <property type="protein sequence ID" value="KAJ0191849.1"/>
    <property type="molecule type" value="Genomic_DNA"/>
</dbReference>
<accession>A0A9R1URA2</accession>
<dbReference type="AlphaFoldDB" id="A0A9R1URA2"/>
<proteinExistence type="predicted"/>
<evidence type="ECO:0000313" key="2">
    <source>
        <dbReference type="Proteomes" id="UP000235145"/>
    </source>
</evidence>
<evidence type="ECO:0008006" key="3">
    <source>
        <dbReference type="Google" id="ProtNLM"/>
    </source>
</evidence>
<protein>
    <recommendedName>
        <fullName evidence="3">Reverse transcriptase domain-containing protein</fullName>
    </recommendedName>
</protein>
<keyword evidence="2" id="KW-1185">Reference proteome</keyword>